<keyword evidence="1" id="KW-0560">Oxidoreductase</keyword>
<keyword evidence="6" id="KW-1185">Reference proteome</keyword>
<feature type="domain" description="GFO/IDH/MocA-like oxidoreductase" evidence="4">
    <location>
        <begin position="148"/>
        <end position="295"/>
    </location>
</feature>
<dbReference type="InterPro" id="IPR055170">
    <property type="entry name" value="GFO_IDH_MocA-like_dom"/>
</dbReference>
<evidence type="ECO:0000313" key="6">
    <source>
        <dbReference type="Proteomes" id="UP000035763"/>
    </source>
</evidence>
<evidence type="ECO:0000256" key="2">
    <source>
        <dbReference type="ARBA" id="ARBA00023027"/>
    </source>
</evidence>
<dbReference type="SUPFAM" id="SSF55347">
    <property type="entry name" value="Glyceraldehyde-3-phosphate dehydrogenase-like, C-terminal domain"/>
    <property type="match status" value="1"/>
</dbReference>
<evidence type="ECO:0000313" key="5">
    <source>
        <dbReference type="EMBL" id="CCH72405.1"/>
    </source>
</evidence>
<dbReference type="Proteomes" id="UP000035763">
    <property type="component" value="Unassembled WGS sequence"/>
</dbReference>
<accession>W6JV47</accession>
<dbReference type="AlphaFoldDB" id="W6JV47"/>
<dbReference type="STRING" id="1193182.BN11_1620003"/>
<proteinExistence type="predicted"/>
<dbReference type="Pfam" id="PF22725">
    <property type="entry name" value="GFO_IDH_MocA_C3"/>
    <property type="match status" value="1"/>
</dbReference>
<protein>
    <submittedName>
        <fullName evidence="5">Oxidoreductase domain protein</fullName>
    </submittedName>
</protein>
<dbReference type="RefSeq" id="WP_201329254.1">
    <property type="nucleotide sequence ID" value="NZ_HG764815.1"/>
</dbReference>
<dbReference type="Gene3D" id="3.30.360.10">
    <property type="entry name" value="Dihydrodipicolinate Reductase, domain 2"/>
    <property type="match status" value="1"/>
</dbReference>
<dbReference type="InterPro" id="IPR036291">
    <property type="entry name" value="NAD(P)-bd_dom_sf"/>
</dbReference>
<reference evidence="5 6" key="1">
    <citation type="journal article" date="2013" name="ISME J.">
        <title>A metabolic model for members of the genus Tetrasphaera involved in enhanced biological phosphorus removal.</title>
        <authorList>
            <person name="Kristiansen R."/>
            <person name="Nguyen H.T.T."/>
            <person name="Saunders A.M."/>
            <person name="Nielsen J.L."/>
            <person name="Wimmer R."/>
            <person name="Le V.Q."/>
            <person name="McIlroy S.J."/>
            <person name="Petrovski S."/>
            <person name="Seviour R.J."/>
            <person name="Calteau A."/>
            <person name="Nielsen K.L."/>
            <person name="Nielsen P.H."/>
        </authorList>
    </citation>
    <scope>NUCLEOTIDE SEQUENCE [LARGE SCALE GENOMIC DNA]</scope>
    <source>
        <strain evidence="5 6">Ben110</strain>
    </source>
</reference>
<evidence type="ECO:0000259" key="4">
    <source>
        <dbReference type="Pfam" id="PF22725"/>
    </source>
</evidence>
<dbReference type="SUPFAM" id="SSF51735">
    <property type="entry name" value="NAD(P)-binding Rossmann-fold domains"/>
    <property type="match status" value="1"/>
</dbReference>
<dbReference type="EMBL" id="CAJA01000071">
    <property type="protein sequence ID" value="CCH72405.1"/>
    <property type="molecule type" value="Genomic_DNA"/>
</dbReference>
<dbReference type="InterPro" id="IPR000683">
    <property type="entry name" value="Gfo/Idh/MocA-like_OxRdtase_N"/>
</dbReference>
<feature type="domain" description="Gfo/Idh/MocA-like oxidoreductase N-terminal" evidence="3">
    <location>
        <begin position="12"/>
        <end position="139"/>
    </location>
</feature>
<dbReference type="Pfam" id="PF01408">
    <property type="entry name" value="GFO_IDH_MocA"/>
    <property type="match status" value="1"/>
</dbReference>
<name>W6JV47_9MICO</name>
<comment type="caution">
    <text evidence="5">The sequence shown here is derived from an EMBL/GenBank/DDBJ whole genome shotgun (WGS) entry which is preliminary data.</text>
</comment>
<organism evidence="5 6">
    <name type="scientific">Nostocoides australiense Ben110</name>
    <dbReference type="NCBI Taxonomy" id="1193182"/>
    <lineage>
        <taxon>Bacteria</taxon>
        <taxon>Bacillati</taxon>
        <taxon>Actinomycetota</taxon>
        <taxon>Actinomycetes</taxon>
        <taxon>Micrococcales</taxon>
        <taxon>Intrasporangiaceae</taxon>
        <taxon>Nostocoides</taxon>
    </lineage>
</organism>
<dbReference type="GO" id="GO:0000166">
    <property type="term" value="F:nucleotide binding"/>
    <property type="evidence" value="ECO:0007669"/>
    <property type="project" value="InterPro"/>
</dbReference>
<dbReference type="PANTHER" id="PTHR43818:SF11">
    <property type="entry name" value="BCDNA.GH03377"/>
    <property type="match status" value="1"/>
</dbReference>
<evidence type="ECO:0000256" key="1">
    <source>
        <dbReference type="ARBA" id="ARBA00023002"/>
    </source>
</evidence>
<keyword evidence="2" id="KW-0520">NAD</keyword>
<dbReference type="GO" id="GO:0016491">
    <property type="term" value="F:oxidoreductase activity"/>
    <property type="evidence" value="ECO:0007669"/>
    <property type="project" value="UniProtKB-KW"/>
</dbReference>
<dbReference type="InterPro" id="IPR050463">
    <property type="entry name" value="Gfo/Idh/MocA_oxidrdct_glycsds"/>
</dbReference>
<dbReference type="Gene3D" id="3.40.50.720">
    <property type="entry name" value="NAD(P)-binding Rossmann-like Domain"/>
    <property type="match status" value="1"/>
</dbReference>
<dbReference type="PANTHER" id="PTHR43818">
    <property type="entry name" value="BCDNA.GH03377"/>
    <property type="match status" value="1"/>
</dbReference>
<evidence type="ECO:0000259" key="3">
    <source>
        <dbReference type="Pfam" id="PF01408"/>
    </source>
</evidence>
<gene>
    <name evidence="5" type="ORF">BN11_1620003</name>
</gene>
<sequence>MARMDSTGRRTIGVGVIGAGWLGDVHARAWARLRHHYADLGVTPVFVAVADSVPAAREAAVSKHGFATAYDDWRDLLADPAVEAVSVTAPNALHQEIGVAVAQAGKHLWIEKPVGISAADAQAVADAVADAGVQGTVGFNYRAIPAMAKLRDLVAEGAIGAPTHARVRLLTDYAAHPLGTLTWRYSLASGGHGVLGDLASHAVDLTRYVLGDIESLVAQTAIFIAQRPTIVPGAMTYGHGLGDPDAPKGQVENEDYVQAMMRMQSGVLVALESSRVAVGEQNNYGIEVHGSQGLVEWDFRAPGELRLSTGTNYADQPSTRLLVGPGAGDHGRFQPGSSIPTSYDDTKVIELAGFVRSILSGQPEGPVLGDAVASAHALDAMVNSAAGAGWVTL</sequence>